<keyword evidence="3" id="KW-0012">Acyltransferase</keyword>
<gene>
    <name evidence="6" type="ordered locus">Cpin_5305</name>
</gene>
<reference evidence="7" key="1">
    <citation type="submission" date="2009-08" db="EMBL/GenBank/DDBJ databases">
        <title>The complete genome of Chitinophaga pinensis DSM 2588.</title>
        <authorList>
            <consortium name="US DOE Joint Genome Institute (JGI-PGF)"/>
            <person name="Lucas S."/>
            <person name="Copeland A."/>
            <person name="Lapidus A."/>
            <person name="Glavina del Rio T."/>
            <person name="Dalin E."/>
            <person name="Tice H."/>
            <person name="Bruce D."/>
            <person name="Goodwin L."/>
            <person name="Pitluck S."/>
            <person name="Kyrpides N."/>
            <person name="Mavromatis K."/>
            <person name="Ivanova N."/>
            <person name="Mikhailova N."/>
            <person name="Sims D."/>
            <person name="Meinche L."/>
            <person name="Brettin T."/>
            <person name="Detter J.C."/>
            <person name="Han C."/>
            <person name="Larimer F."/>
            <person name="Land M."/>
            <person name="Hauser L."/>
            <person name="Markowitz V."/>
            <person name="Cheng J.-F."/>
            <person name="Hugenholtz P."/>
            <person name="Woyke T."/>
            <person name="Wu D."/>
            <person name="Spring S."/>
            <person name="Klenk H.-P."/>
            <person name="Eisen J.A."/>
        </authorList>
    </citation>
    <scope>NUCLEOTIDE SEQUENCE [LARGE SCALE GENOMIC DNA]</scope>
    <source>
        <strain evidence="7">ATCC 43595 / DSM 2588 / LMG 13176 / NBRC 15968 / NCIMB 11800 / UQM 2034</strain>
    </source>
</reference>
<dbReference type="SUPFAM" id="SSF55048">
    <property type="entry name" value="Probable ACP-binding domain of malonyl-CoA ACP transacylase"/>
    <property type="match status" value="1"/>
</dbReference>
<evidence type="ECO:0000256" key="3">
    <source>
        <dbReference type="ARBA" id="ARBA00023315"/>
    </source>
</evidence>
<dbReference type="InterPro" id="IPR016036">
    <property type="entry name" value="Malonyl_transacylase_ACP-bd"/>
</dbReference>
<keyword evidence="2" id="KW-0808">Transferase</keyword>
<dbReference type="GO" id="GO:0006633">
    <property type="term" value="P:fatty acid biosynthetic process"/>
    <property type="evidence" value="ECO:0007669"/>
    <property type="project" value="TreeGrafter"/>
</dbReference>
<dbReference type="NCBIfam" id="TIGR02814">
    <property type="entry name" value="pfaD_fam"/>
    <property type="match status" value="1"/>
</dbReference>
<dbReference type="SMART" id="SM00827">
    <property type="entry name" value="PKS_AT"/>
    <property type="match status" value="1"/>
</dbReference>
<dbReference type="OrthoDB" id="9805460at2"/>
<dbReference type="Gene3D" id="3.40.366.10">
    <property type="entry name" value="Malonyl-Coenzyme A Acyl Carrier Protein, domain 2"/>
    <property type="match status" value="1"/>
</dbReference>
<sequence>MIAYLFPGQGSQKRGMGEKLFDKYTSLTEEASEILGYNIRELCVTDEHRLLNQTQYTQPALYVVNALSYLDRLDTMPKPDFVLGHSLGEYVALFAAGAFSFETGLKLVKQRAEIMGRVKNGGMAALLGLKMDTVRKILVESSYTSIDIANYNSAEQIVISGLRDDIISAQKVFEANGAKLYYPLNVSGAFHSRYMKEAQDAFALCVSSVHFSPLQIPVISNVLARPYEDGRIGELLTTQITSQVKWYESISFLLHNGVATFQEVGPGDVLTKMQGFIAAAPMSAAAGGFAPVQQPQKQVEQTAPATTQEEIITDELPAYYRQLTGEEVAEGIDPLFTATHLGSAAFRKLYKVKYAYAAGSMFYGIASKELVVRMGRAGLLSFYGSKGKSLAEIEEAIRYFQTLPAPFPYGIHVWHQPDDAAAEMALVALLQKHQVSVVEAGGYTALSEAIVYYRVSGLVKDRNGRTTIRHHILAKAARPDIAALFLQPPPEKTVEQLVAAGKITKEQALMAVTIPMADDICAEAEGTGMGGRKMPYALVTAFRQQRDQLARRFGYQEAPRIGLAGGIGTPEAAAGAFLTGAEFILTGSVNQCTVEAGTSREVKDMLQETGIQDTDYVPGEELFEFGARIQVLKKGLFFPARAARLYEFYRMYTSLDELDEKDRTQLETRYFGATLEAVFEQLKQTLSPATIASATQHPRHKMALVFRQYFEKSMKAALTGDQAARLDYQVQSSSALGSFNEWVKDTPLRHWNNRHPDSIALLLMTGAAAYLSRFYDHALVAREGRSMIPA</sequence>
<dbReference type="Pfam" id="PF00698">
    <property type="entry name" value="Acyl_transf_1"/>
    <property type="match status" value="1"/>
</dbReference>
<dbReference type="InterPro" id="IPR014043">
    <property type="entry name" value="Acyl_transferase_dom"/>
</dbReference>
<dbReference type="InterPro" id="IPR013785">
    <property type="entry name" value="Aldolase_TIM"/>
</dbReference>
<organism evidence="6 7">
    <name type="scientific">Chitinophaga pinensis (strain ATCC 43595 / DSM 2588 / LMG 13176 / NBRC 15968 / NCIMB 11800 / UQM 2034)</name>
    <dbReference type="NCBI Taxonomy" id="485918"/>
    <lineage>
        <taxon>Bacteria</taxon>
        <taxon>Pseudomonadati</taxon>
        <taxon>Bacteroidota</taxon>
        <taxon>Chitinophagia</taxon>
        <taxon>Chitinophagales</taxon>
        <taxon>Chitinophagaceae</taxon>
        <taxon>Chitinophaga</taxon>
    </lineage>
</organism>
<dbReference type="AlphaFoldDB" id="A0A979GXY2"/>
<dbReference type="InterPro" id="IPR050858">
    <property type="entry name" value="Mal-CoA-ACP_Trans/PKS_FabD"/>
</dbReference>
<evidence type="ECO:0000256" key="2">
    <source>
        <dbReference type="ARBA" id="ARBA00022679"/>
    </source>
</evidence>
<evidence type="ECO:0000256" key="4">
    <source>
        <dbReference type="ARBA" id="ARBA00048462"/>
    </source>
</evidence>
<evidence type="ECO:0000256" key="1">
    <source>
        <dbReference type="ARBA" id="ARBA00013258"/>
    </source>
</evidence>
<dbReference type="InterPro" id="IPR004410">
    <property type="entry name" value="Malonyl_CoA-ACP_transAc_FabD"/>
</dbReference>
<feature type="domain" description="Malonyl-CoA:ACP transacylase (MAT)" evidence="5">
    <location>
        <begin position="5"/>
        <end position="297"/>
    </location>
</feature>
<dbReference type="Pfam" id="PF21607">
    <property type="entry name" value="FabD_helical_ins"/>
    <property type="match status" value="1"/>
</dbReference>
<dbReference type="NCBIfam" id="TIGR00128">
    <property type="entry name" value="fabD"/>
    <property type="match status" value="1"/>
</dbReference>
<dbReference type="SUPFAM" id="SSF52151">
    <property type="entry name" value="FabD/lysophospholipase-like"/>
    <property type="match status" value="1"/>
</dbReference>
<comment type="catalytic activity">
    <reaction evidence="4">
        <text>holo-[ACP] + malonyl-CoA = malonyl-[ACP] + CoA</text>
        <dbReference type="Rhea" id="RHEA:41792"/>
        <dbReference type="Rhea" id="RHEA-COMP:9623"/>
        <dbReference type="Rhea" id="RHEA-COMP:9685"/>
        <dbReference type="ChEBI" id="CHEBI:57287"/>
        <dbReference type="ChEBI" id="CHEBI:57384"/>
        <dbReference type="ChEBI" id="CHEBI:64479"/>
        <dbReference type="ChEBI" id="CHEBI:78449"/>
        <dbReference type="EC" id="2.3.1.39"/>
    </reaction>
</comment>
<dbReference type="SUPFAM" id="SSF51412">
    <property type="entry name" value="Inosine monophosphate dehydrogenase (IMPDH)"/>
    <property type="match status" value="1"/>
</dbReference>
<dbReference type="PANTHER" id="PTHR42681">
    <property type="entry name" value="MALONYL-COA-ACYL CARRIER PROTEIN TRANSACYLASE, MITOCHONDRIAL"/>
    <property type="match status" value="1"/>
</dbReference>
<protein>
    <recommendedName>
        <fullName evidence="1">[acyl-carrier-protein] S-malonyltransferase</fullName>
        <ecNumber evidence="1">2.3.1.39</ecNumber>
    </recommendedName>
</protein>
<dbReference type="InterPro" id="IPR049489">
    <property type="entry name" value="FabD-like_helical_ins"/>
</dbReference>
<dbReference type="GO" id="GO:0005829">
    <property type="term" value="C:cytosol"/>
    <property type="evidence" value="ECO:0007669"/>
    <property type="project" value="TreeGrafter"/>
</dbReference>
<dbReference type="Gene3D" id="3.20.20.70">
    <property type="entry name" value="Aldolase class I"/>
    <property type="match status" value="1"/>
</dbReference>
<dbReference type="KEGG" id="cpi:Cpin_5305"/>
<dbReference type="InterPro" id="IPR001227">
    <property type="entry name" value="Ac_transferase_dom_sf"/>
</dbReference>
<dbReference type="GO" id="GO:0004314">
    <property type="term" value="F:[acyl-carrier-protein] S-malonyltransferase activity"/>
    <property type="evidence" value="ECO:0007669"/>
    <property type="project" value="UniProtKB-EC"/>
</dbReference>
<dbReference type="EMBL" id="CP001699">
    <property type="protein sequence ID" value="ACU62736.1"/>
    <property type="molecule type" value="Genomic_DNA"/>
</dbReference>
<evidence type="ECO:0000313" key="6">
    <source>
        <dbReference type="EMBL" id="ACU62736.1"/>
    </source>
</evidence>
<dbReference type="EC" id="2.3.1.39" evidence="1"/>
<evidence type="ECO:0000259" key="5">
    <source>
        <dbReference type="SMART" id="SM00827"/>
    </source>
</evidence>
<proteinExistence type="predicted"/>
<dbReference type="PANTHER" id="PTHR42681:SF1">
    <property type="entry name" value="MALONYL-COA-ACYL CARRIER PROTEIN TRANSACYLASE, MITOCHONDRIAL"/>
    <property type="match status" value="1"/>
</dbReference>
<dbReference type="Gene3D" id="3.30.70.250">
    <property type="entry name" value="Malonyl-CoA ACP transacylase, ACP-binding"/>
    <property type="match status" value="1"/>
</dbReference>
<evidence type="ECO:0000313" key="7">
    <source>
        <dbReference type="Proteomes" id="UP000002215"/>
    </source>
</evidence>
<dbReference type="InterPro" id="IPR014179">
    <property type="entry name" value="PfaD-like_TIM-barrel"/>
</dbReference>
<dbReference type="InterPro" id="IPR016035">
    <property type="entry name" value="Acyl_Trfase/lysoPLipase"/>
</dbReference>
<dbReference type="RefSeq" id="WP_012792904.1">
    <property type="nucleotide sequence ID" value="NC_013132.1"/>
</dbReference>
<dbReference type="Proteomes" id="UP000002215">
    <property type="component" value="Chromosome"/>
</dbReference>
<name>A0A979GXY2_CHIPD</name>
<reference evidence="6 7" key="2">
    <citation type="journal article" date="2010" name="Stand. Genomic Sci.">
        <title>Complete genome sequence of Chitinophaga pinensis type strain (UQM 2034).</title>
        <authorList>
            <person name="Glavina Del Rio T."/>
            <person name="Abt B."/>
            <person name="Spring S."/>
            <person name="Lapidus A."/>
            <person name="Nolan M."/>
            <person name="Tice H."/>
            <person name="Copeland A."/>
            <person name="Cheng J.F."/>
            <person name="Chen F."/>
            <person name="Bruce D."/>
            <person name="Goodwin L."/>
            <person name="Pitluck S."/>
            <person name="Ivanova N."/>
            <person name="Mavromatis K."/>
            <person name="Mikhailova N."/>
            <person name="Pati A."/>
            <person name="Chen A."/>
            <person name="Palaniappan K."/>
            <person name="Land M."/>
            <person name="Hauser L."/>
            <person name="Chang Y.J."/>
            <person name="Jeffries C.D."/>
            <person name="Chain P."/>
            <person name="Saunders E."/>
            <person name="Detter J.C."/>
            <person name="Brettin T."/>
            <person name="Rohde M."/>
            <person name="Goker M."/>
            <person name="Bristow J."/>
            <person name="Eisen J.A."/>
            <person name="Markowitz V."/>
            <person name="Hugenholtz P."/>
            <person name="Kyrpides N.C."/>
            <person name="Klenk H.P."/>
            <person name="Lucas S."/>
        </authorList>
    </citation>
    <scope>NUCLEOTIDE SEQUENCE [LARGE SCALE GENOMIC DNA]</scope>
    <source>
        <strain evidence="7">ATCC 43595 / DSM 2588 / LMG 13176 / NBRC 15968 / NCIMB 11800 / UQM 2034</strain>
    </source>
</reference>
<accession>A0A979GXY2</accession>